<feature type="compositionally biased region" description="Basic and acidic residues" evidence="1">
    <location>
        <begin position="1"/>
        <end position="14"/>
    </location>
</feature>
<proteinExistence type="predicted"/>
<protein>
    <submittedName>
        <fullName evidence="2">Uncharacterized protein</fullName>
    </submittedName>
</protein>
<feature type="region of interest" description="Disordered" evidence="1">
    <location>
        <begin position="1"/>
        <end position="51"/>
    </location>
</feature>
<feature type="compositionally biased region" description="Basic residues" evidence="1">
    <location>
        <begin position="15"/>
        <end position="43"/>
    </location>
</feature>
<dbReference type="AlphaFoldDB" id="E2BL91"/>
<gene>
    <name evidence="2" type="ORF">EAI_01057</name>
</gene>
<evidence type="ECO:0000313" key="3">
    <source>
        <dbReference type="Proteomes" id="UP000008237"/>
    </source>
</evidence>
<dbReference type="EMBL" id="GL449001">
    <property type="protein sequence ID" value="EFN83528.1"/>
    <property type="molecule type" value="Genomic_DNA"/>
</dbReference>
<accession>E2BL91</accession>
<keyword evidence="3" id="KW-1185">Reference proteome</keyword>
<reference evidence="2 3" key="1">
    <citation type="journal article" date="2010" name="Science">
        <title>Genomic comparison of the ants Camponotus floridanus and Harpegnathos saltator.</title>
        <authorList>
            <person name="Bonasio R."/>
            <person name="Zhang G."/>
            <person name="Ye C."/>
            <person name="Mutti N.S."/>
            <person name="Fang X."/>
            <person name="Qin N."/>
            <person name="Donahue G."/>
            <person name="Yang P."/>
            <person name="Li Q."/>
            <person name="Li C."/>
            <person name="Zhang P."/>
            <person name="Huang Z."/>
            <person name="Berger S.L."/>
            <person name="Reinberg D."/>
            <person name="Wang J."/>
            <person name="Liebig J."/>
        </authorList>
    </citation>
    <scope>NUCLEOTIDE SEQUENCE [LARGE SCALE GENOMIC DNA]</scope>
    <source>
        <strain evidence="2 3">R22 G/1</strain>
    </source>
</reference>
<dbReference type="InParanoid" id="E2BL91"/>
<evidence type="ECO:0000313" key="2">
    <source>
        <dbReference type="EMBL" id="EFN83528.1"/>
    </source>
</evidence>
<evidence type="ECO:0000256" key="1">
    <source>
        <dbReference type="SAM" id="MobiDB-lite"/>
    </source>
</evidence>
<name>E2BL91_HARSA</name>
<dbReference type="Proteomes" id="UP000008237">
    <property type="component" value="Unassembled WGS sequence"/>
</dbReference>
<sequence>MRRQRSRVDGDQREKMKKKKKKMKMKKKKKKKKKKKEKEKKRAGQTGARPESPVVTLFGWRFFDEHAGRFPRGVGGLNLRNILRVSLSQDKKRHGEKL</sequence>
<organism evidence="3">
    <name type="scientific">Harpegnathos saltator</name>
    <name type="common">Jerdon's jumping ant</name>
    <dbReference type="NCBI Taxonomy" id="610380"/>
    <lineage>
        <taxon>Eukaryota</taxon>
        <taxon>Metazoa</taxon>
        <taxon>Ecdysozoa</taxon>
        <taxon>Arthropoda</taxon>
        <taxon>Hexapoda</taxon>
        <taxon>Insecta</taxon>
        <taxon>Pterygota</taxon>
        <taxon>Neoptera</taxon>
        <taxon>Endopterygota</taxon>
        <taxon>Hymenoptera</taxon>
        <taxon>Apocrita</taxon>
        <taxon>Aculeata</taxon>
        <taxon>Formicoidea</taxon>
        <taxon>Formicidae</taxon>
        <taxon>Ponerinae</taxon>
        <taxon>Ponerini</taxon>
        <taxon>Harpegnathos</taxon>
    </lineage>
</organism>